<dbReference type="PANTHER" id="PTHR18866">
    <property type="entry name" value="CARBOXYLASE:PYRUVATE/ACETYL-COA/PROPIONYL-COA CARBOXYLASE"/>
    <property type="match status" value="1"/>
</dbReference>
<dbReference type="InterPro" id="IPR011761">
    <property type="entry name" value="ATP-grasp"/>
</dbReference>
<dbReference type="SUPFAM" id="SSF56059">
    <property type="entry name" value="Glutathione synthetase ATP-binding domain-like"/>
    <property type="match status" value="1"/>
</dbReference>
<dbReference type="Gene3D" id="3.30.470.20">
    <property type="entry name" value="ATP-grasp fold, B domain"/>
    <property type="match status" value="1"/>
</dbReference>
<dbReference type="Gene3D" id="3.30.1490.20">
    <property type="entry name" value="ATP-grasp fold, A domain"/>
    <property type="match status" value="1"/>
</dbReference>
<keyword evidence="3" id="KW-0547">Nucleotide-binding</keyword>
<dbReference type="KEGG" id="pmad:BAY61_13260"/>
<dbReference type="OrthoDB" id="9760256at2"/>
<proteinExistence type="predicted"/>
<dbReference type="FunFam" id="3.40.50.20:FF:000010">
    <property type="entry name" value="Propionyl-CoA carboxylase subunit alpha"/>
    <property type="match status" value="1"/>
</dbReference>
<dbReference type="InterPro" id="IPR011054">
    <property type="entry name" value="Rudment_hybrid_motif"/>
</dbReference>
<evidence type="ECO:0000313" key="7">
    <source>
        <dbReference type="Proteomes" id="UP000199494"/>
    </source>
</evidence>
<dbReference type="GO" id="GO:0004075">
    <property type="term" value="F:biotin carboxylase activity"/>
    <property type="evidence" value="ECO:0007669"/>
    <property type="project" value="UniProtKB-EC"/>
</dbReference>
<dbReference type="Pfam" id="PF02786">
    <property type="entry name" value="CPSase_L_D2"/>
    <property type="match status" value="1"/>
</dbReference>
<keyword evidence="2" id="KW-0436">Ligase</keyword>
<dbReference type="AlphaFoldDB" id="A0A222VQ08"/>
<evidence type="ECO:0000256" key="4">
    <source>
        <dbReference type="ARBA" id="ARBA00022840"/>
    </source>
</evidence>
<sequence length="467" mass="49479">MFNAVLVANRGEIAVRVISTLNRLGIPSIAAYSEADRDARHVELADDAVCIGPAPAAESYLDVTAILDAAKQSGADAIHPGYGFLAENAEFGRAVAEAGIAFVGPRPETITAMGSKINARRIMAEAGIATVPGLLEPLDSAEAALAAAVDVGYPVAVKASGAGGGKGFRVARTPDELPAAFEGARGEGERFFGDGTVYLERYLTDPRHVEVQILGDTHGNIVHLYDRDCTIQRRHQKLVEEAPAPTLGCDFREHVCARAVEAARAVGYVGAGTVEGLVAGAGSAEPEFFFLEMNTRIQVEHGITELITGVDIVEQQLRAAAGEPLSVRQRDVRIEGHAIEVRINAENAAKNFLPTGGTITRYEEPTGPGIRVDSGVREGTRIPPFYDSLLAKVLAHGATREEATARLIEALDEFVLEGPKATLLPFQRALLATRAWADGSSAREITSDPAAFMRALTEGDTVRGTPA</sequence>
<dbReference type="EMBL" id="FMZE01000001">
    <property type="protein sequence ID" value="SDC26226.1"/>
    <property type="molecule type" value="Genomic_DNA"/>
</dbReference>
<dbReference type="Proteomes" id="UP000199494">
    <property type="component" value="Unassembled WGS sequence"/>
</dbReference>
<gene>
    <name evidence="6" type="ORF">SAMN05421630_1011035</name>
</gene>
<dbReference type="RefSeq" id="WP_091797712.1">
    <property type="nucleotide sequence ID" value="NZ_CP016353.1"/>
</dbReference>
<organism evidence="6 7">
    <name type="scientific">Prauserella marina</name>
    <dbReference type="NCBI Taxonomy" id="530584"/>
    <lineage>
        <taxon>Bacteria</taxon>
        <taxon>Bacillati</taxon>
        <taxon>Actinomycetota</taxon>
        <taxon>Actinomycetes</taxon>
        <taxon>Pseudonocardiales</taxon>
        <taxon>Pseudonocardiaceae</taxon>
        <taxon>Prauserella</taxon>
    </lineage>
</organism>
<dbReference type="InterPro" id="IPR005481">
    <property type="entry name" value="BC-like_N"/>
</dbReference>
<evidence type="ECO:0000313" key="6">
    <source>
        <dbReference type="EMBL" id="SDC26226.1"/>
    </source>
</evidence>
<dbReference type="STRING" id="530584.SAMN05421630_1011035"/>
<keyword evidence="4" id="KW-0067">ATP-binding</keyword>
<dbReference type="EC" id="6.3.4.14" evidence="1"/>
<name>A0A222VQ08_9PSEU</name>
<protein>
    <recommendedName>
        <fullName evidence="1">biotin carboxylase</fullName>
        <ecNumber evidence="1">6.3.4.14</ecNumber>
    </recommendedName>
</protein>
<dbReference type="PROSITE" id="PS50975">
    <property type="entry name" value="ATP_GRASP"/>
    <property type="match status" value="1"/>
</dbReference>
<evidence type="ECO:0000256" key="5">
    <source>
        <dbReference type="ARBA" id="ARBA00023267"/>
    </source>
</evidence>
<dbReference type="InterPro" id="IPR016185">
    <property type="entry name" value="PreATP-grasp_dom_sf"/>
</dbReference>
<dbReference type="PROSITE" id="PS00866">
    <property type="entry name" value="CPSASE_1"/>
    <property type="match status" value="1"/>
</dbReference>
<keyword evidence="6" id="KW-0670">Pyruvate</keyword>
<evidence type="ECO:0000256" key="1">
    <source>
        <dbReference type="ARBA" id="ARBA00013263"/>
    </source>
</evidence>
<dbReference type="InterPro" id="IPR011764">
    <property type="entry name" value="Biotin_carboxylation_dom"/>
</dbReference>
<dbReference type="InterPro" id="IPR005479">
    <property type="entry name" value="CPAse_ATP-bd"/>
</dbReference>
<dbReference type="InterPro" id="IPR050856">
    <property type="entry name" value="Biotin_carboxylase_complex"/>
</dbReference>
<dbReference type="PROSITE" id="PS00867">
    <property type="entry name" value="CPSASE_2"/>
    <property type="match status" value="1"/>
</dbReference>
<dbReference type="PANTHER" id="PTHR18866:SF33">
    <property type="entry name" value="METHYLCROTONOYL-COA CARBOXYLASE SUBUNIT ALPHA, MITOCHONDRIAL-RELATED"/>
    <property type="match status" value="1"/>
</dbReference>
<evidence type="ECO:0000256" key="2">
    <source>
        <dbReference type="ARBA" id="ARBA00022598"/>
    </source>
</evidence>
<dbReference type="Pfam" id="PF02785">
    <property type="entry name" value="Biotin_carb_C"/>
    <property type="match status" value="1"/>
</dbReference>
<dbReference type="SUPFAM" id="SSF51246">
    <property type="entry name" value="Rudiment single hybrid motif"/>
    <property type="match status" value="1"/>
</dbReference>
<evidence type="ECO:0000256" key="3">
    <source>
        <dbReference type="ARBA" id="ARBA00022741"/>
    </source>
</evidence>
<dbReference type="SUPFAM" id="SSF52440">
    <property type="entry name" value="PreATP-grasp domain"/>
    <property type="match status" value="1"/>
</dbReference>
<dbReference type="InterPro" id="IPR005482">
    <property type="entry name" value="Biotin_COase_C"/>
</dbReference>
<dbReference type="PROSITE" id="PS50979">
    <property type="entry name" value="BC"/>
    <property type="match status" value="1"/>
</dbReference>
<keyword evidence="5" id="KW-0092">Biotin</keyword>
<dbReference type="GO" id="GO:0005524">
    <property type="term" value="F:ATP binding"/>
    <property type="evidence" value="ECO:0007669"/>
    <property type="project" value="UniProtKB-UniRule"/>
</dbReference>
<reference evidence="6 7" key="1">
    <citation type="submission" date="2016-10" db="EMBL/GenBank/DDBJ databases">
        <authorList>
            <person name="de Groot N.N."/>
        </authorList>
    </citation>
    <scope>NUCLEOTIDE SEQUENCE [LARGE SCALE GENOMIC DNA]</scope>
    <source>
        <strain evidence="6 7">CGMCC 4.5506</strain>
    </source>
</reference>
<accession>A0A222VQ08</accession>
<dbReference type="GO" id="GO:0046872">
    <property type="term" value="F:metal ion binding"/>
    <property type="evidence" value="ECO:0007669"/>
    <property type="project" value="InterPro"/>
</dbReference>
<dbReference type="InterPro" id="IPR013815">
    <property type="entry name" value="ATP_grasp_subdomain_1"/>
</dbReference>
<dbReference type="SMART" id="SM00878">
    <property type="entry name" value="Biotin_carb_C"/>
    <property type="match status" value="1"/>
</dbReference>
<keyword evidence="7" id="KW-1185">Reference proteome</keyword>
<dbReference type="Pfam" id="PF00289">
    <property type="entry name" value="Biotin_carb_N"/>
    <property type="match status" value="1"/>
</dbReference>
<dbReference type="Gene3D" id="3.40.50.20">
    <property type="match status" value="1"/>
</dbReference>